<feature type="transmembrane region" description="Helical" evidence="1">
    <location>
        <begin position="201"/>
        <end position="222"/>
    </location>
</feature>
<name>A0A895YI30_9ACTN</name>
<gene>
    <name evidence="2" type="ORF">JQS43_09275</name>
</gene>
<proteinExistence type="predicted"/>
<keyword evidence="1" id="KW-0472">Membrane</keyword>
<feature type="transmembrane region" description="Helical" evidence="1">
    <location>
        <begin position="100"/>
        <end position="133"/>
    </location>
</feature>
<keyword evidence="1" id="KW-0812">Transmembrane</keyword>
<evidence type="ECO:0000313" key="2">
    <source>
        <dbReference type="EMBL" id="QSB17211.1"/>
    </source>
</evidence>
<dbReference type="KEGG" id="nhy:JQS43_09275"/>
<dbReference type="EMBL" id="CP070499">
    <property type="protein sequence ID" value="QSB17211.1"/>
    <property type="molecule type" value="Genomic_DNA"/>
</dbReference>
<sequence>MLVTGALAVALVVAWLLAPPMGTDLSAQVARADFFAEHGWAPVDFRWYGGVVPYGYSMVSPPLMAWLGPRPVGAIAAVVSALALVVLLRRTGAPRPLLGGVLGAVGFAGNLVSGRVTFALGVAFGLLALVALTGHGPQLRRWTGALVLAAVAAAASPVAGLFVGLAGVALLCHGWRRRDPTPGGGTRPVVWRGSFRPTDPALGGLMLIAGSGVPVLVMGGWFGTGGWMNMSAADLWQAVVASLVVALLVPHRVVRAGALLSAAGVAAAYLVPTPVGLNATRLAALFALPLVGAYAMVPQWVWIGWRLTRSALGRFIHRAHGWQLRRPVGWLTAVLAGLAVWQPPVVFQDLARAGDPTAAPEHYAALREELAGRQLEGRVEVVPTVNYWEAAHLDTAPLARGWLRQADLDRHPLFFDGTLDADSYQQWLTDNGVAYVVLPQGPVSWVGRPEAELIDEGLPYLDPVWEDDDWVLYKVIDAPAILEGPATLLEMTPQSVVFEVTEADAEVLLRVWWSRRLAIVGDGEACLTAAGEWTEVQVAEPGEYEVLGVVTRPGPRC</sequence>
<feature type="transmembrane region" description="Helical" evidence="1">
    <location>
        <begin position="228"/>
        <end position="249"/>
    </location>
</feature>
<organism evidence="2 3">
    <name type="scientific">Natronosporangium hydrolyticum</name>
    <dbReference type="NCBI Taxonomy" id="2811111"/>
    <lineage>
        <taxon>Bacteria</taxon>
        <taxon>Bacillati</taxon>
        <taxon>Actinomycetota</taxon>
        <taxon>Actinomycetes</taxon>
        <taxon>Micromonosporales</taxon>
        <taxon>Micromonosporaceae</taxon>
        <taxon>Natronosporangium</taxon>
    </lineage>
</organism>
<evidence type="ECO:0000256" key="1">
    <source>
        <dbReference type="SAM" id="Phobius"/>
    </source>
</evidence>
<keyword evidence="3" id="KW-1185">Reference proteome</keyword>
<dbReference type="AlphaFoldDB" id="A0A895YI30"/>
<dbReference type="Proteomes" id="UP000662857">
    <property type="component" value="Chromosome"/>
</dbReference>
<protein>
    <submittedName>
        <fullName evidence="2">Uncharacterized protein</fullName>
    </submittedName>
</protein>
<feature type="transmembrane region" description="Helical" evidence="1">
    <location>
        <begin position="283"/>
        <end position="303"/>
    </location>
</feature>
<feature type="transmembrane region" description="Helical" evidence="1">
    <location>
        <begin position="145"/>
        <end position="172"/>
    </location>
</feature>
<feature type="transmembrane region" description="Helical" evidence="1">
    <location>
        <begin position="256"/>
        <end position="277"/>
    </location>
</feature>
<accession>A0A895YI30</accession>
<reference evidence="2" key="1">
    <citation type="submission" date="2021-02" db="EMBL/GenBank/DDBJ databases">
        <title>Natrosporangium hydrolyticum gen. nov., sp. nov, a haloalkaliphilic actinobacterium from a soda solonchak soil.</title>
        <authorList>
            <person name="Sorokin D.Y."/>
            <person name="Khijniak T.V."/>
            <person name="Zakharycheva A.P."/>
            <person name="Boueva O.V."/>
            <person name="Ariskina E.V."/>
            <person name="Hahnke R.L."/>
            <person name="Bunk B."/>
            <person name="Sproer C."/>
            <person name="Schumann P."/>
            <person name="Evtushenko L.I."/>
            <person name="Kublanov I.V."/>
        </authorList>
    </citation>
    <scope>NUCLEOTIDE SEQUENCE</scope>
    <source>
        <strain evidence="2">DSM 106523</strain>
    </source>
</reference>
<feature type="transmembrane region" description="Helical" evidence="1">
    <location>
        <begin position="324"/>
        <end position="341"/>
    </location>
</feature>
<keyword evidence="1" id="KW-1133">Transmembrane helix</keyword>
<evidence type="ECO:0000313" key="3">
    <source>
        <dbReference type="Proteomes" id="UP000662857"/>
    </source>
</evidence>
<feature type="transmembrane region" description="Helical" evidence="1">
    <location>
        <begin position="71"/>
        <end position="88"/>
    </location>
</feature>